<comment type="caution">
    <text evidence="1">The sequence shown here is derived from an EMBL/GenBank/DDBJ whole genome shotgun (WGS) entry which is preliminary data.</text>
</comment>
<evidence type="ECO:0000313" key="1">
    <source>
        <dbReference type="EMBL" id="MBW0533330.1"/>
    </source>
</evidence>
<dbReference type="AlphaFoldDB" id="A0A9Q3F9S7"/>
<dbReference type="Proteomes" id="UP000765509">
    <property type="component" value="Unassembled WGS sequence"/>
</dbReference>
<proteinExistence type="predicted"/>
<accession>A0A9Q3F9S7</accession>
<gene>
    <name evidence="1" type="ORF">O181_073045</name>
</gene>
<sequence>MSYDQRIYNLTEEFNQLTMSVEKFKENTSSKQKLILETVEKDDKERMKLEDDIKSEIRFINEKMDKINGDSLNIPKLSTSFSYKRSPIEPKEEMKNAFIEDMNHKDKRQVLMK</sequence>
<keyword evidence="2" id="KW-1185">Reference proteome</keyword>
<reference evidence="1" key="1">
    <citation type="submission" date="2021-03" db="EMBL/GenBank/DDBJ databases">
        <title>Draft genome sequence of rust myrtle Austropuccinia psidii MF-1, a brazilian biotype.</title>
        <authorList>
            <person name="Quecine M.C."/>
            <person name="Pachon D.M.R."/>
            <person name="Bonatelli M.L."/>
            <person name="Correr F.H."/>
            <person name="Franceschini L.M."/>
            <person name="Leite T.F."/>
            <person name="Margarido G.R.A."/>
            <person name="Almeida C.A."/>
            <person name="Ferrarezi J.A."/>
            <person name="Labate C.A."/>
        </authorList>
    </citation>
    <scope>NUCLEOTIDE SEQUENCE</scope>
    <source>
        <strain evidence="1">MF-1</strain>
    </source>
</reference>
<organism evidence="1 2">
    <name type="scientific">Austropuccinia psidii MF-1</name>
    <dbReference type="NCBI Taxonomy" id="1389203"/>
    <lineage>
        <taxon>Eukaryota</taxon>
        <taxon>Fungi</taxon>
        <taxon>Dikarya</taxon>
        <taxon>Basidiomycota</taxon>
        <taxon>Pucciniomycotina</taxon>
        <taxon>Pucciniomycetes</taxon>
        <taxon>Pucciniales</taxon>
        <taxon>Sphaerophragmiaceae</taxon>
        <taxon>Austropuccinia</taxon>
    </lineage>
</organism>
<protein>
    <submittedName>
        <fullName evidence="1">Uncharacterized protein</fullName>
    </submittedName>
</protein>
<evidence type="ECO:0000313" key="2">
    <source>
        <dbReference type="Proteomes" id="UP000765509"/>
    </source>
</evidence>
<dbReference type="EMBL" id="AVOT02038449">
    <property type="protein sequence ID" value="MBW0533330.1"/>
    <property type="molecule type" value="Genomic_DNA"/>
</dbReference>
<name>A0A9Q3F9S7_9BASI</name>